<dbReference type="Gramene" id="PGSC0003DMT400091144">
    <property type="protein sequence ID" value="PGSC0003DMT400091144"/>
    <property type="gene ID" value="PGSC0003DMG400040715"/>
</dbReference>
<reference evidence="1" key="2">
    <citation type="submission" date="2015-06" db="UniProtKB">
        <authorList>
            <consortium name="EnsemblPlants"/>
        </authorList>
    </citation>
    <scope>IDENTIFICATION</scope>
    <source>
        <strain evidence="1">DM1-3 516 R44</strain>
    </source>
</reference>
<sequence>MAESTTPQTEVLPSSVPLPPENLVYSPTLVISENKSQDFDAHLLKNLLTNKFLRKRKQVKSCLCRLFVIIKRGKLIRAYARWCFDDLLTSAETWSSAEYESRPVVKSASQLLQLSASEGW</sequence>
<evidence type="ECO:0000313" key="1">
    <source>
        <dbReference type="EnsemblPlants" id="PGSC0003DMT400091144"/>
    </source>
</evidence>
<organism evidence="1 2">
    <name type="scientific">Solanum tuberosum</name>
    <name type="common">Potato</name>
    <dbReference type="NCBI Taxonomy" id="4113"/>
    <lineage>
        <taxon>Eukaryota</taxon>
        <taxon>Viridiplantae</taxon>
        <taxon>Streptophyta</taxon>
        <taxon>Embryophyta</taxon>
        <taxon>Tracheophyta</taxon>
        <taxon>Spermatophyta</taxon>
        <taxon>Magnoliopsida</taxon>
        <taxon>eudicotyledons</taxon>
        <taxon>Gunneridae</taxon>
        <taxon>Pentapetalae</taxon>
        <taxon>asterids</taxon>
        <taxon>lamiids</taxon>
        <taxon>Solanales</taxon>
        <taxon>Solanaceae</taxon>
        <taxon>Solanoideae</taxon>
        <taxon>Solaneae</taxon>
        <taxon>Solanum</taxon>
    </lineage>
</organism>
<dbReference type="PaxDb" id="4113-PGSC0003DMT400091144"/>
<keyword evidence="2" id="KW-1185">Reference proteome</keyword>
<accession>M1DLZ2</accession>
<dbReference type="HOGENOM" id="CLU_2053803_0_0_1"/>
<proteinExistence type="predicted"/>
<dbReference type="EnsemblPlants" id="PGSC0003DMT400091144">
    <property type="protein sequence ID" value="PGSC0003DMT400091144"/>
    <property type="gene ID" value="PGSC0003DMG400040715"/>
</dbReference>
<evidence type="ECO:0000313" key="2">
    <source>
        <dbReference type="Proteomes" id="UP000011115"/>
    </source>
</evidence>
<reference evidence="2" key="1">
    <citation type="journal article" date="2011" name="Nature">
        <title>Genome sequence and analysis of the tuber crop potato.</title>
        <authorList>
            <consortium name="The Potato Genome Sequencing Consortium"/>
        </authorList>
    </citation>
    <scope>NUCLEOTIDE SEQUENCE [LARGE SCALE GENOMIC DNA]</scope>
    <source>
        <strain evidence="2">cv. DM1-3 516 R44</strain>
    </source>
</reference>
<protein>
    <submittedName>
        <fullName evidence="1">Uncharacterized protein</fullName>
    </submittedName>
</protein>
<name>M1DLZ2_SOLTU</name>
<dbReference type="InParanoid" id="M1DLZ2"/>
<dbReference type="Proteomes" id="UP000011115">
    <property type="component" value="Unassembled WGS sequence"/>
</dbReference>
<dbReference type="AlphaFoldDB" id="M1DLZ2"/>